<proteinExistence type="predicted"/>
<accession>A0A6U4CEP3</accession>
<name>A0A6U4CEP3_9ALVE</name>
<feature type="region of interest" description="Disordered" evidence="1">
    <location>
        <begin position="1"/>
        <end position="37"/>
    </location>
</feature>
<dbReference type="EMBL" id="HBGB01017654">
    <property type="protein sequence ID" value="CAD9055174.1"/>
    <property type="molecule type" value="Transcribed_RNA"/>
</dbReference>
<protein>
    <submittedName>
        <fullName evidence="2">Uncharacterized protein</fullName>
    </submittedName>
</protein>
<gene>
    <name evidence="2" type="ORF">VBRA1451_LOCUS10238</name>
    <name evidence="3" type="ORF">VBRA1451_LOCUS10239</name>
</gene>
<dbReference type="AlphaFoldDB" id="A0A6U4CEP3"/>
<feature type="compositionally biased region" description="Basic residues" evidence="1">
    <location>
        <begin position="1"/>
        <end position="11"/>
    </location>
</feature>
<dbReference type="EMBL" id="HBGB01017653">
    <property type="protein sequence ID" value="CAD9055173.1"/>
    <property type="molecule type" value="Transcribed_RNA"/>
</dbReference>
<evidence type="ECO:0000256" key="1">
    <source>
        <dbReference type="SAM" id="MobiDB-lite"/>
    </source>
</evidence>
<reference evidence="2" key="1">
    <citation type="submission" date="2021-01" db="EMBL/GenBank/DDBJ databases">
        <authorList>
            <person name="Corre E."/>
            <person name="Pelletier E."/>
            <person name="Niang G."/>
            <person name="Scheremetjew M."/>
            <person name="Finn R."/>
            <person name="Kale V."/>
            <person name="Holt S."/>
            <person name="Cochrane G."/>
            <person name="Meng A."/>
            <person name="Brown T."/>
            <person name="Cohen L."/>
        </authorList>
    </citation>
    <scope>NUCLEOTIDE SEQUENCE</scope>
    <source>
        <strain evidence="2">CCMP3346</strain>
    </source>
</reference>
<evidence type="ECO:0000313" key="2">
    <source>
        <dbReference type="EMBL" id="CAD9055173.1"/>
    </source>
</evidence>
<organism evidence="2">
    <name type="scientific">Vitrella brassicaformis</name>
    <dbReference type="NCBI Taxonomy" id="1169539"/>
    <lineage>
        <taxon>Eukaryota</taxon>
        <taxon>Sar</taxon>
        <taxon>Alveolata</taxon>
        <taxon>Colpodellida</taxon>
        <taxon>Vitrellaceae</taxon>
        <taxon>Vitrella</taxon>
    </lineage>
</organism>
<sequence length="104" mass="11108">MHSLHTNKHVKNPTDARVDGQPASRLASQPSNQPAVAADKTVRLNIVSAKDNELFLPLPPSPARLLSFSGSSQQRGCPVPAMHVCNNILFVSVSVCVCTAETCM</sequence>
<evidence type="ECO:0000313" key="3">
    <source>
        <dbReference type="EMBL" id="CAD9055174.1"/>
    </source>
</evidence>